<gene>
    <name evidence="1" type="ORF">THII_0477</name>
</gene>
<keyword evidence="2" id="KW-1185">Reference proteome</keyword>
<organism evidence="1 2">
    <name type="scientific">Thioploca ingrica</name>
    <dbReference type="NCBI Taxonomy" id="40754"/>
    <lineage>
        <taxon>Bacteria</taxon>
        <taxon>Pseudomonadati</taxon>
        <taxon>Pseudomonadota</taxon>
        <taxon>Gammaproteobacteria</taxon>
        <taxon>Thiotrichales</taxon>
        <taxon>Thiotrichaceae</taxon>
        <taxon>Thioploca</taxon>
    </lineage>
</organism>
<protein>
    <submittedName>
        <fullName evidence="1">Type II site-specific deoxyribonuclease</fullName>
    </submittedName>
</protein>
<dbReference type="Proteomes" id="UP000031623">
    <property type="component" value="Chromosome"/>
</dbReference>
<proteinExistence type="predicted"/>
<dbReference type="AlphaFoldDB" id="A0A090ADA1"/>
<dbReference type="KEGG" id="tig:THII_0477"/>
<sequence>MPKLTIEILQREAQAFSRTESHHQEKSLFGITDGKAVGTYLEHKFKNYLRVKYDFEEGNSASGIDFPGLPVDMKVTSITQPQSSCPFKSARQKIYGLGYSLLVFVYEKADNAKSRTATLNILHTLFVNSDKTADFQMTKGLVSILENQGNRDDLIAFMFDKNLPVDEIEANKLADEILSNPPKTGFLTISNALQWRLQYSRVIERAGQEEGVVLVYRANL</sequence>
<dbReference type="HOGENOM" id="CLU_110623_0_0_6"/>
<dbReference type="STRING" id="40754.THII_0477"/>
<evidence type="ECO:0000313" key="2">
    <source>
        <dbReference type="Proteomes" id="UP000031623"/>
    </source>
</evidence>
<reference evidence="1 2" key="1">
    <citation type="journal article" date="2014" name="ISME J.">
        <title>Ecophysiology of Thioploca ingrica as revealed by the complete genome sequence supplemented with proteomic evidence.</title>
        <authorList>
            <person name="Kojima H."/>
            <person name="Ogura Y."/>
            <person name="Yamamoto N."/>
            <person name="Togashi T."/>
            <person name="Mori H."/>
            <person name="Watanabe T."/>
            <person name="Nemoto F."/>
            <person name="Kurokawa K."/>
            <person name="Hayashi T."/>
            <person name="Fukui M."/>
        </authorList>
    </citation>
    <scope>NUCLEOTIDE SEQUENCE [LARGE SCALE GENOMIC DNA]</scope>
</reference>
<name>A0A090ADA1_9GAMM</name>
<dbReference type="REBASE" id="93879">
    <property type="entry name" value="TinORF478P"/>
</dbReference>
<evidence type="ECO:0000313" key="1">
    <source>
        <dbReference type="EMBL" id="BAP54774.1"/>
    </source>
</evidence>
<accession>A0A090ADA1</accession>
<dbReference type="EMBL" id="AP014633">
    <property type="protein sequence ID" value="BAP54774.1"/>
    <property type="molecule type" value="Genomic_DNA"/>
</dbReference>
<dbReference type="OrthoDB" id="9796209at2"/>